<sequence>MGFFIVPNVGSRVREVRKKAGLSQEQLADIVGASQQTIAKIESSQEGKSSYIRDIAKALGVSLDWIMDGVVNAQSDDATQNVDEFIDNATAALTDAINSMRAINIQQGKSPDEFNPVLLKRAFGVSLRGKLTGDYVTAALGLQDLKKAT</sequence>
<organism evidence="3 4">
    <name type="scientific">Fluctibacter halophilus</name>
    <dbReference type="NCBI Taxonomy" id="226011"/>
    <lineage>
        <taxon>Bacteria</taxon>
        <taxon>Pseudomonadati</taxon>
        <taxon>Pseudomonadota</taxon>
        <taxon>Gammaproteobacteria</taxon>
        <taxon>Alteromonadales</taxon>
        <taxon>Alteromonadaceae</taxon>
        <taxon>Fluctibacter</taxon>
    </lineage>
</organism>
<dbReference type="InterPro" id="IPR010982">
    <property type="entry name" value="Lambda_DNA-bd_dom_sf"/>
</dbReference>
<proteinExistence type="predicted"/>
<dbReference type="SUPFAM" id="SSF47413">
    <property type="entry name" value="lambda repressor-like DNA-binding domains"/>
    <property type="match status" value="1"/>
</dbReference>
<dbReference type="Gene3D" id="1.10.260.40">
    <property type="entry name" value="lambda repressor-like DNA-binding domains"/>
    <property type="match status" value="1"/>
</dbReference>
<dbReference type="Proteomes" id="UP001520878">
    <property type="component" value="Unassembled WGS sequence"/>
</dbReference>
<accession>A0ABS8G9S0</accession>
<dbReference type="EMBL" id="JAJEWP010000001">
    <property type="protein sequence ID" value="MCC2615961.1"/>
    <property type="molecule type" value="Genomic_DNA"/>
</dbReference>
<gene>
    <name evidence="3" type="ORF">LJ739_06880</name>
</gene>
<protein>
    <submittedName>
        <fullName evidence="3">Helix-turn-helix domain-containing protein</fullName>
    </submittedName>
</protein>
<dbReference type="CDD" id="cd00093">
    <property type="entry name" value="HTH_XRE"/>
    <property type="match status" value="1"/>
</dbReference>
<dbReference type="InterPro" id="IPR001387">
    <property type="entry name" value="Cro/C1-type_HTH"/>
</dbReference>
<dbReference type="PANTHER" id="PTHR46558">
    <property type="entry name" value="TRACRIPTIONAL REGULATORY PROTEIN-RELATED-RELATED"/>
    <property type="match status" value="1"/>
</dbReference>
<evidence type="ECO:0000259" key="2">
    <source>
        <dbReference type="PROSITE" id="PS50943"/>
    </source>
</evidence>
<dbReference type="PANTHER" id="PTHR46558:SF4">
    <property type="entry name" value="DNA-BIDING PHAGE PROTEIN"/>
    <property type="match status" value="1"/>
</dbReference>
<dbReference type="RefSeq" id="WP_229158436.1">
    <property type="nucleotide sequence ID" value="NZ_JAJEWP010000001.1"/>
</dbReference>
<evidence type="ECO:0000313" key="3">
    <source>
        <dbReference type="EMBL" id="MCC2615961.1"/>
    </source>
</evidence>
<keyword evidence="4" id="KW-1185">Reference proteome</keyword>
<feature type="domain" description="HTH cro/C1-type" evidence="2">
    <location>
        <begin position="13"/>
        <end position="66"/>
    </location>
</feature>
<evidence type="ECO:0000313" key="4">
    <source>
        <dbReference type="Proteomes" id="UP001520878"/>
    </source>
</evidence>
<name>A0ABS8G9S0_9ALTE</name>
<dbReference type="PROSITE" id="PS50943">
    <property type="entry name" value="HTH_CROC1"/>
    <property type="match status" value="1"/>
</dbReference>
<keyword evidence="1" id="KW-0238">DNA-binding</keyword>
<dbReference type="SMART" id="SM00530">
    <property type="entry name" value="HTH_XRE"/>
    <property type="match status" value="1"/>
</dbReference>
<dbReference type="Pfam" id="PF01381">
    <property type="entry name" value="HTH_3"/>
    <property type="match status" value="1"/>
</dbReference>
<comment type="caution">
    <text evidence="3">The sequence shown here is derived from an EMBL/GenBank/DDBJ whole genome shotgun (WGS) entry which is preliminary data.</text>
</comment>
<reference evidence="3 4" key="1">
    <citation type="submission" date="2021-10" db="EMBL/GenBank/DDBJ databases">
        <title>Draft genome of Aestuariibacter halophilus JC2043.</title>
        <authorList>
            <person name="Emsley S.A."/>
            <person name="Pfannmuller K.M."/>
            <person name="Ushijima B."/>
            <person name="Saw J.H."/>
            <person name="Videau P."/>
        </authorList>
    </citation>
    <scope>NUCLEOTIDE SEQUENCE [LARGE SCALE GENOMIC DNA]</scope>
    <source>
        <strain evidence="3 4">JC2043</strain>
    </source>
</reference>
<evidence type="ECO:0000256" key="1">
    <source>
        <dbReference type="ARBA" id="ARBA00023125"/>
    </source>
</evidence>